<gene>
    <name evidence="1" type="ORF">MU0050_004124</name>
</gene>
<organism evidence="1 2">
    <name type="scientific">[Mycobacterium] wendilense</name>
    <dbReference type="NCBI Taxonomy" id="3064284"/>
    <lineage>
        <taxon>Bacteria</taxon>
        <taxon>Bacillati</taxon>
        <taxon>Actinomycetota</taxon>
        <taxon>Actinomycetes</taxon>
        <taxon>Mycobacteriales</taxon>
        <taxon>Mycobacteriaceae</taxon>
        <taxon>Mycolicibacter</taxon>
    </lineage>
</organism>
<dbReference type="EMBL" id="OY726395">
    <property type="protein sequence ID" value="CAJ1586165.1"/>
    <property type="molecule type" value="Genomic_DNA"/>
</dbReference>
<dbReference type="RefSeq" id="WP_316512204.1">
    <property type="nucleotide sequence ID" value="NZ_OY726395.1"/>
</dbReference>
<evidence type="ECO:0008006" key="3">
    <source>
        <dbReference type="Google" id="ProtNLM"/>
    </source>
</evidence>
<dbReference type="InterPro" id="IPR036689">
    <property type="entry name" value="ESAT-6-like_sf"/>
</dbReference>
<evidence type="ECO:0000313" key="1">
    <source>
        <dbReference type="EMBL" id="CAJ1586165.1"/>
    </source>
</evidence>
<evidence type="ECO:0000313" key="2">
    <source>
        <dbReference type="Proteomes" id="UP001190466"/>
    </source>
</evidence>
<dbReference type="Gene3D" id="1.10.287.1060">
    <property type="entry name" value="ESAT-6-like"/>
    <property type="match status" value="1"/>
</dbReference>
<dbReference type="Proteomes" id="UP001190466">
    <property type="component" value="Chromosome"/>
</dbReference>
<protein>
    <recommendedName>
        <fullName evidence="3">WXG100 family type VII secretion target</fullName>
    </recommendedName>
</protein>
<name>A0ABN9PAK0_9MYCO</name>
<keyword evidence="2" id="KW-1185">Reference proteome</keyword>
<sequence length="121" mass="12818">MHEGDEVRADIGDLTQSALQVARCGEDMAAAHTAADVRVESALAGWQGLSAAALTVRSETWLANTTALLTELGTHVETLHRCAQTFCDMERDHAAAIEAVHPSGRTVRTPAPTGGVDPRNM</sequence>
<accession>A0ABN9PAK0</accession>
<proteinExistence type="predicted"/>
<reference evidence="1 2" key="1">
    <citation type="submission" date="2023-08" db="EMBL/GenBank/DDBJ databases">
        <authorList>
            <person name="Folkvardsen B D."/>
            <person name="Norman A."/>
        </authorList>
    </citation>
    <scope>NUCLEOTIDE SEQUENCE [LARGE SCALE GENOMIC DNA]</scope>
    <source>
        <strain evidence="1 2">Mu0050</strain>
    </source>
</reference>
<dbReference type="SUPFAM" id="SSF140453">
    <property type="entry name" value="EsxAB dimer-like"/>
    <property type="match status" value="1"/>
</dbReference>